<dbReference type="EMBL" id="JADAQX010000195">
    <property type="protein sequence ID" value="KAF8821312.1"/>
    <property type="molecule type" value="Genomic_DNA"/>
</dbReference>
<keyword evidence="2" id="KW-0808">Transferase</keyword>
<reference evidence="12 13" key="1">
    <citation type="journal article" date="2020" name="bioRxiv">
        <title>Metabolic contributions of an alphaproteobacterial endosymbiont in the apicomplexan Cardiosporidium cionae.</title>
        <authorList>
            <person name="Hunter E.S."/>
            <person name="Paight C.J."/>
            <person name="Lane C.E."/>
        </authorList>
    </citation>
    <scope>NUCLEOTIDE SEQUENCE [LARGE SCALE GENOMIC DNA]</scope>
    <source>
        <strain evidence="12">ESH_2018</strain>
    </source>
</reference>
<evidence type="ECO:0000256" key="1">
    <source>
        <dbReference type="ARBA" id="ARBA00022527"/>
    </source>
</evidence>
<evidence type="ECO:0000256" key="4">
    <source>
        <dbReference type="ARBA" id="ARBA00022777"/>
    </source>
</evidence>
<dbReference type="InterPro" id="IPR011009">
    <property type="entry name" value="Kinase-like_dom_sf"/>
</dbReference>
<evidence type="ECO:0000256" key="2">
    <source>
        <dbReference type="ARBA" id="ARBA00022679"/>
    </source>
</evidence>
<evidence type="ECO:0000256" key="3">
    <source>
        <dbReference type="ARBA" id="ARBA00022741"/>
    </source>
</evidence>
<dbReference type="PROSITE" id="PS00107">
    <property type="entry name" value="PROTEIN_KINASE_ATP"/>
    <property type="match status" value="1"/>
</dbReference>
<evidence type="ECO:0000256" key="8">
    <source>
        <dbReference type="ARBA" id="ARBA00041902"/>
    </source>
</evidence>
<evidence type="ECO:0000256" key="7">
    <source>
        <dbReference type="ARBA" id="ARBA00039612"/>
    </source>
</evidence>
<dbReference type="PROSITE" id="PS00109">
    <property type="entry name" value="PROTEIN_KINASE_TYR"/>
    <property type="match status" value="1"/>
</dbReference>
<evidence type="ECO:0000256" key="9">
    <source>
        <dbReference type="ARBA" id="ARBA00042858"/>
    </source>
</evidence>
<dbReference type="Gene3D" id="3.30.200.20">
    <property type="entry name" value="Phosphorylase Kinase, domain 1"/>
    <property type="match status" value="1"/>
</dbReference>
<protein>
    <recommendedName>
        <fullName evidence="7">Cyclin-dependent kinase 2 homolog</fullName>
    </recommendedName>
    <alternativeName>
        <fullName evidence="8">Cell division control protein 2 homolog</fullName>
    </alternativeName>
    <alternativeName>
        <fullName evidence="9">cdc2-related kinase 2</fullName>
    </alternativeName>
</protein>
<keyword evidence="5 10" id="KW-0067">ATP-binding</keyword>
<comment type="caution">
    <text evidence="12">The sequence shown here is derived from an EMBL/GenBank/DDBJ whole genome shotgun (WGS) entry which is preliminary data.</text>
</comment>
<dbReference type="InterPro" id="IPR000719">
    <property type="entry name" value="Prot_kinase_dom"/>
</dbReference>
<dbReference type="PROSITE" id="PS50011">
    <property type="entry name" value="PROTEIN_KINASE_DOM"/>
    <property type="match status" value="1"/>
</dbReference>
<accession>A0ABQ7JBC8</accession>
<keyword evidence="4 12" id="KW-0418">Kinase</keyword>
<evidence type="ECO:0000256" key="5">
    <source>
        <dbReference type="ARBA" id="ARBA00022840"/>
    </source>
</evidence>
<sequence>MMSDLSKLLTAEDADSTSTHKHYEFHGSFLGEGTYGKVEKAIDNRNEREVAIKRVRIKNMDEKRCRSSNVCIGEVGIHFTTVREIKVMREIRHPNVMGLLDIYVQNGFMNLVMEVMETDLKKVLAQKLILTESHVKCILKQILNGLVELHKWHITHRDLSPANIFVNKAGVCKIADFGLSRQCIVSLEDTLYSHGRKVNWKEQLTSKVVTLWYRSPELLYGAKKYGNFVVYLRHSVDIWSVGCIFAELFLGVPLFCGCNEIEQLSHIFATCGTPSQENWPVAIDLQAFFPFTFKKRRNFKEIFQNQSSEAIDLLDRFLQLDPQQRISEEKALLHPYFSTIPLPCEPSELPLKSLNF</sequence>
<keyword evidence="1" id="KW-0723">Serine/threonine-protein kinase</keyword>
<organism evidence="12 13">
    <name type="scientific">Cardiosporidium cionae</name>
    <dbReference type="NCBI Taxonomy" id="476202"/>
    <lineage>
        <taxon>Eukaryota</taxon>
        <taxon>Sar</taxon>
        <taxon>Alveolata</taxon>
        <taxon>Apicomplexa</taxon>
        <taxon>Aconoidasida</taxon>
        <taxon>Nephromycida</taxon>
        <taxon>Cardiosporidium</taxon>
    </lineage>
</organism>
<comment type="subunit">
    <text evidence="6">May form a complex composed of at least the catalytic subunit CRK2 and a cyclin.</text>
</comment>
<evidence type="ECO:0000313" key="12">
    <source>
        <dbReference type="EMBL" id="KAF8821312.1"/>
    </source>
</evidence>
<evidence type="ECO:0000259" key="11">
    <source>
        <dbReference type="PROSITE" id="PS50011"/>
    </source>
</evidence>
<dbReference type="PANTHER" id="PTHR24056">
    <property type="entry name" value="CELL DIVISION PROTEIN KINASE"/>
    <property type="match status" value="1"/>
</dbReference>
<dbReference type="InterPro" id="IPR050108">
    <property type="entry name" value="CDK"/>
</dbReference>
<feature type="domain" description="Protein kinase" evidence="11">
    <location>
        <begin position="24"/>
        <end position="337"/>
    </location>
</feature>
<dbReference type="PANTHER" id="PTHR24056:SF107">
    <property type="entry name" value="CYCLIN-DEPENDENT KINASE 11A-RELATED"/>
    <property type="match status" value="1"/>
</dbReference>
<keyword evidence="13" id="KW-1185">Reference proteome</keyword>
<dbReference type="Gene3D" id="1.10.510.10">
    <property type="entry name" value="Transferase(Phosphotransferase) domain 1"/>
    <property type="match status" value="1"/>
</dbReference>
<dbReference type="Proteomes" id="UP000823046">
    <property type="component" value="Unassembled WGS sequence"/>
</dbReference>
<name>A0ABQ7JBC8_9APIC</name>
<evidence type="ECO:0000313" key="13">
    <source>
        <dbReference type="Proteomes" id="UP000823046"/>
    </source>
</evidence>
<dbReference type="Pfam" id="PF00069">
    <property type="entry name" value="Pkinase"/>
    <property type="match status" value="1"/>
</dbReference>
<feature type="binding site" evidence="10">
    <location>
        <position position="53"/>
    </location>
    <ligand>
        <name>ATP</name>
        <dbReference type="ChEBI" id="CHEBI:30616"/>
    </ligand>
</feature>
<keyword evidence="3 10" id="KW-0547">Nucleotide-binding</keyword>
<dbReference type="SUPFAM" id="SSF56112">
    <property type="entry name" value="Protein kinase-like (PK-like)"/>
    <property type="match status" value="1"/>
</dbReference>
<dbReference type="GO" id="GO:0016301">
    <property type="term" value="F:kinase activity"/>
    <property type="evidence" value="ECO:0007669"/>
    <property type="project" value="UniProtKB-KW"/>
</dbReference>
<dbReference type="InterPro" id="IPR017441">
    <property type="entry name" value="Protein_kinase_ATP_BS"/>
</dbReference>
<dbReference type="InterPro" id="IPR008266">
    <property type="entry name" value="Tyr_kinase_AS"/>
</dbReference>
<evidence type="ECO:0000256" key="6">
    <source>
        <dbReference type="ARBA" id="ARBA00038543"/>
    </source>
</evidence>
<proteinExistence type="predicted"/>
<evidence type="ECO:0000256" key="10">
    <source>
        <dbReference type="PROSITE-ProRule" id="PRU10141"/>
    </source>
</evidence>
<gene>
    <name evidence="12" type="ORF">IE077_000307</name>
</gene>